<gene>
    <name evidence="1" type="ORF">LCGC14_2702560</name>
</gene>
<dbReference type="EMBL" id="LAZR01048196">
    <property type="protein sequence ID" value="KKK92474.1"/>
    <property type="molecule type" value="Genomic_DNA"/>
</dbReference>
<accession>A0A0F9BPL9</accession>
<protein>
    <submittedName>
        <fullName evidence="1">Uncharacterized protein</fullName>
    </submittedName>
</protein>
<comment type="caution">
    <text evidence="1">The sequence shown here is derived from an EMBL/GenBank/DDBJ whole genome shotgun (WGS) entry which is preliminary data.</text>
</comment>
<dbReference type="AlphaFoldDB" id="A0A0F9BPL9"/>
<evidence type="ECO:0000313" key="1">
    <source>
        <dbReference type="EMBL" id="KKK92474.1"/>
    </source>
</evidence>
<organism evidence="1">
    <name type="scientific">marine sediment metagenome</name>
    <dbReference type="NCBI Taxonomy" id="412755"/>
    <lineage>
        <taxon>unclassified sequences</taxon>
        <taxon>metagenomes</taxon>
        <taxon>ecological metagenomes</taxon>
    </lineage>
</organism>
<name>A0A0F9BPL9_9ZZZZ</name>
<reference evidence="1" key="1">
    <citation type="journal article" date="2015" name="Nature">
        <title>Complex archaea that bridge the gap between prokaryotes and eukaryotes.</title>
        <authorList>
            <person name="Spang A."/>
            <person name="Saw J.H."/>
            <person name="Jorgensen S.L."/>
            <person name="Zaremba-Niedzwiedzka K."/>
            <person name="Martijn J."/>
            <person name="Lind A.E."/>
            <person name="van Eijk R."/>
            <person name="Schleper C."/>
            <person name="Guy L."/>
            <person name="Ettema T.J."/>
        </authorList>
    </citation>
    <scope>NUCLEOTIDE SEQUENCE</scope>
</reference>
<sequence>MKIKDLKVGDKVKYQFKGQNERIGIISRINTKTDSSYPFKVTVRNCMTNLPGLLRPIEIIEKIEN</sequence>
<proteinExistence type="predicted"/>